<dbReference type="CDD" id="cd00609">
    <property type="entry name" value="AAT_like"/>
    <property type="match status" value="1"/>
</dbReference>
<evidence type="ECO:0000313" key="7">
    <source>
        <dbReference type="EMBL" id="RBQ11480.1"/>
    </source>
</evidence>
<evidence type="ECO:0000256" key="1">
    <source>
        <dbReference type="ARBA" id="ARBA00005384"/>
    </source>
</evidence>
<dbReference type="InterPro" id="IPR036390">
    <property type="entry name" value="WH_DNA-bd_sf"/>
</dbReference>
<dbReference type="InterPro" id="IPR051446">
    <property type="entry name" value="HTH_trans_reg/aminotransferase"/>
</dbReference>
<comment type="caution">
    <text evidence="7">The sequence shown here is derived from an EMBL/GenBank/DDBJ whole genome shotgun (WGS) entry which is preliminary data.</text>
</comment>
<gene>
    <name evidence="7" type="ORF">DRW42_03180</name>
</gene>
<dbReference type="OrthoDB" id="9802328at2"/>
<dbReference type="SUPFAM" id="SSF53383">
    <property type="entry name" value="PLP-dependent transferases"/>
    <property type="match status" value="1"/>
</dbReference>
<evidence type="ECO:0000259" key="6">
    <source>
        <dbReference type="PROSITE" id="PS50949"/>
    </source>
</evidence>
<keyword evidence="3" id="KW-0805">Transcription regulation</keyword>
<name>A0A366LCH1_9SPHI</name>
<dbReference type="Gene3D" id="3.90.1150.10">
    <property type="entry name" value="Aspartate Aminotransferase, domain 1"/>
    <property type="match status" value="1"/>
</dbReference>
<feature type="domain" description="HTH gntR-type" evidence="6">
    <location>
        <begin position="5"/>
        <end position="73"/>
    </location>
</feature>
<evidence type="ECO:0000313" key="8">
    <source>
        <dbReference type="Proteomes" id="UP000252081"/>
    </source>
</evidence>
<dbReference type="SUPFAM" id="SSF46785">
    <property type="entry name" value="Winged helix' DNA-binding domain"/>
    <property type="match status" value="1"/>
</dbReference>
<dbReference type="Pfam" id="PF00392">
    <property type="entry name" value="GntR"/>
    <property type="match status" value="1"/>
</dbReference>
<organism evidence="7 8">
    <name type="scientific">Pedobacter miscanthi</name>
    <dbReference type="NCBI Taxonomy" id="2259170"/>
    <lineage>
        <taxon>Bacteria</taxon>
        <taxon>Pseudomonadati</taxon>
        <taxon>Bacteroidota</taxon>
        <taxon>Sphingobacteriia</taxon>
        <taxon>Sphingobacteriales</taxon>
        <taxon>Sphingobacteriaceae</taxon>
        <taxon>Pedobacter</taxon>
    </lineage>
</organism>
<dbReference type="InterPro" id="IPR000524">
    <property type="entry name" value="Tscrpt_reg_HTH_GntR"/>
</dbReference>
<evidence type="ECO:0000256" key="5">
    <source>
        <dbReference type="ARBA" id="ARBA00023163"/>
    </source>
</evidence>
<dbReference type="Gene3D" id="1.10.10.10">
    <property type="entry name" value="Winged helix-like DNA-binding domain superfamily/Winged helix DNA-binding domain"/>
    <property type="match status" value="1"/>
</dbReference>
<dbReference type="InterPro" id="IPR015421">
    <property type="entry name" value="PyrdxlP-dep_Trfase_major"/>
</dbReference>
<keyword evidence="7" id="KW-0032">Aminotransferase</keyword>
<dbReference type="SMART" id="SM00345">
    <property type="entry name" value="HTH_GNTR"/>
    <property type="match status" value="1"/>
</dbReference>
<sequence>MQMKAYRFEVFTTVIEKNIKDGLFKPGHKLPSVREIKERYHISISTVQDGYEYLIINGLVESVPKSGYYVSNRAYKETGIVKSKHLPIVRDAIFKDHLALTTSLRIGRKISEFNVAAPGDLLIPQKLLLRTMQQVIREQGAGLLRYYPSNGLPALKDNIVRRAAGYQTSFHPDELVITDGALQALYIALTAICDTGDVVAVESPCVFSILEVIRVLKLKVIEIPVDPDNGFDTDLFRKACEKNAVKAVIVTPNFHNPTGIILTDDQKITLLAIARLHNVAVIENDIYGDLHFQGHRPTTIKSFDDSGLVLTYASYAKTLAPGIRLGWLNAGKFVERAEQIKFTLGSTVSPLYQETVNRLVTGSTYDRHVRAFRMQLAKNAYFAINLIATHFPENTCIVTPCGGYNVWVKMPDKVDMGYFYDQCEKIGVRFTPGYTFSFMDTFNKYFRVVIADTFSPKRIEAIRLVGQRLR</sequence>
<dbReference type="Gene3D" id="3.40.640.10">
    <property type="entry name" value="Type I PLP-dependent aspartate aminotransferase-like (Major domain)"/>
    <property type="match status" value="1"/>
</dbReference>
<keyword evidence="4" id="KW-0238">DNA-binding</keyword>
<comment type="similarity">
    <text evidence="1">In the C-terminal section; belongs to the class-I pyridoxal-phosphate-dependent aminotransferase family.</text>
</comment>
<dbReference type="AlphaFoldDB" id="A0A366LCH1"/>
<protein>
    <submittedName>
        <fullName evidence="7">PLP-dependent aminotransferase family protein</fullName>
    </submittedName>
</protein>
<dbReference type="GO" id="GO:0003677">
    <property type="term" value="F:DNA binding"/>
    <property type="evidence" value="ECO:0007669"/>
    <property type="project" value="UniProtKB-KW"/>
</dbReference>
<dbReference type="InterPro" id="IPR015422">
    <property type="entry name" value="PyrdxlP-dep_Trfase_small"/>
</dbReference>
<dbReference type="InterPro" id="IPR015424">
    <property type="entry name" value="PyrdxlP-dep_Trfase"/>
</dbReference>
<dbReference type="CDD" id="cd07377">
    <property type="entry name" value="WHTH_GntR"/>
    <property type="match status" value="1"/>
</dbReference>
<dbReference type="PROSITE" id="PS50949">
    <property type="entry name" value="HTH_GNTR"/>
    <property type="match status" value="1"/>
</dbReference>
<dbReference type="InterPro" id="IPR004839">
    <property type="entry name" value="Aminotransferase_I/II_large"/>
</dbReference>
<keyword evidence="5" id="KW-0804">Transcription</keyword>
<dbReference type="Proteomes" id="UP000252081">
    <property type="component" value="Unassembled WGS sequence"/>
</dbReference>
<evidence type="ECO:0000256" key="2">
    <source>
        <dbReference type="ARBA" id="ARBA00022898"/>
    </source>
</evidence>
<dbReference type="PANTHER" id="PTHR46577:SF2">
    <property type="entry name" value="TRANSCRIPTIONAL REGULATORY PROTEIN"/>
    <property type="match status" value="1"/>
</dbReference>
<accession>A0A366LCH1</accession>
<keyword evidence="7" id="KW-0808">Transferase</keyword>
<dbReference type="PANTHER" id="PTHR46577">
    <property type="entry name" value="HTH-TYPE TRANSCRIPTIONAL REGULATORY PROTEIN GABR"/>
    <property type="match status" value="1"/>
</dbReference>
<dbReference type="EMBL" id="QNQU01000002">
    <property type="protein sequence ID" value="RBQ11480.1"/>
    <property type="molecule type" value="Genomic_DNA"/>
</dbReference>
<keyword evidence="2" id="KW-0663">Pyridoxal phosphate</keyword>
<dbReference type="InterPro" id="IPR036388">
    <property type="entry name" value="WH-like_DNA-bd_sf"/>
</dbReference>
<evidence type="ECO:0000256" key="3">
    <source>
        <dbReference type="ARBA" id="ARBA00023015"/>
    </source>
</evidence>
<evidence type="ECO:0000256" key="4">
    <source>
        <dbReference type="ARBA" id="ARBA00023125"/>
    </source>
</evidence>
<dbReference type="GO" id="GO:0003700">
    <property type="term" value="F:DNA-binding transcription factor activity"/>
    <property type="evidence" value="ECO:0007669"/>
    <property type="project" value="InterPro"/>
</dbReference>
<dbReference type="GO" id="GO:0008483">
    <property type="term" value="F:transaminase activity"/>
    <property type="evidence" value="ECO:0007669"/>
    <property type="project" value="UniProtKB-KW"/>
</dbReference>
<dbReference type="GO" id="GO:0030170">
    <property type="term" value="F:pyridoxal phosphate binding"/>
    <property type="evidence" value="ECO:0007669"/>
    <property type="project" value="InterPro"/>
</dbReference>
<keyword evidence="8" id="KW-1185">Reference proteome</keyword>
<reference evidence="7 8" key="1">
    <citation type="submission" date="2018-07" db="EMBL/GenBank/DDBJ databases">
        <title>A draft genome of a endophytic bacteria, a new species of Pedobacter.</title>
        <authorList>
            <person name="Zhang Z.D."/>
            <person name="Chen Z.J."/>
        </authorList>
    </citation>
    <scope>NUCLEOTIDE SEQUENCE [LARGE SCALE GENOMIC DNA]</scope>
    <source>
        <strain evidence="7 8">RS10</strain>
    </source>
</reference>
<proteinExistence type="inferred from homology"/>
<dbReference type="Pfam" id="PF00155">
    <property type="entry name" value="Aminotran_1_2"/>
    <property type="match status" value="1"/>
</dbReference>